<evidence type="ECO:0000256" key="4">
    <source>
        <dbReference type="PIRSR" id="PIRSR617867-1"/>
    </source>
</evidence>
<feature type="active site" description="Proton donor" evidence="4">
    <location>
        <position position="125"/>
    </location>
</feature>
<dbReference type="CDD" id="cd16344">
    <property type="entry name" value="LMWPAP"/>
    <property type="match status" value="1"/>
</dbReference>
<dbReference type="EMBL" id="JAGQHS010000301">
    <property type="protein sequence ID" value="MCA9759275.1"/>
    <property type="molecule type" value="Genomic_DNA"/>
</dbReference>
<dbReference type="InterPro" id="IPR023485">
    <property type="entry name" value="Ptyr_pPase"/>
</dbReference>
<feature type="active site" evidence="4">
    <location>
        <position position="14"/>
    </location>
</feature>
<feature type="domain" description="Phosphotyrosine protein phosphatase I" evidence="5">
    <location>
        <begin position="2"/>
        <end position="151"/>
    </location>
</feature>
<dbReference type="PANTHER" id="PTHR11717:SF31">
    <property type="entry name" value="LOW MOLECULAR WEIGHT PROTEIN-TYROSINE-PHOSPHATASE ETP-RELATED"/>
    <property type="match status" value="1"/>
</dbReference>
<evidence type="ECO:0000256" key="3">
    <source>
        <dbReference type="ARBA" id="ARBA00022912"/>
    </source>
</evidence>
<name>A0A956SG12_UNCEI</name>
<dbReference type="GO" id="GO:0004725">
    <property type="term" value="F:protein tyrosine phosphatase activity"/>
    <property type="evidence" value="ECO:0007669"/>
    <property type="project" value="InterPro"/>
</dbReference>
<dbReference type="InterPro" id="IPR050438">
    <property type="entry name" value="LMW_PTPase"/>
</dbReference>
<evidence type="ECO:0000313" key="6">
    <source>
        <dbReference type="EMBL" id="MCA9759275.1"/>
    </source>
</evidence>
<evidence type="ECO:0000313" key="7">
    <source>
        <dbReference type="Proteomes" id="UP000739538"/>
    </source>
</evidence>
<keyword evidence="2" id="KW-0378">Hydrolase</keyword>
<gene>
    <name evidence="6" type="ORF">KDA27_26015</name>
</gene>
<reference evidence="6" key="1">
    <citation type="submission" date="2020-04" db="EMBL/GenBank/DDBJ databases">
        <authorList>
            <person name="Zhang T."/>
        </authorList>
    </citation>
    <scope>NUCLEOTIDE SEQUENCE</scope>
    <source>
        <strain evidence="6">HKST-UBA02</strain>
    </source>
</reference>
<dbReference type="PRINTS" id="PR00719">
    <property type="entry name" value="LMWPTPASE"/>
</dbReference>
<comment type="similarity">
    <text evidence="1">Belongs to the low molecular weight phosphotyrosine protein phosphatase family.</text>
</comment>
<comment type="caution">
    <text evidence="6">The sequence shown here is derived from an EMBL/GenBank/DDBJ whole genome shotgun (WGS) entry which is preliminary data.</text>
</comment>
<dbReference type="SMART" id="SM00226">
    <property type="entry name" value="LMWPc"/>
    <property type="match status" value="1"/>
</dbReference>
<evidence type="ECO:0000256" key="1">
    <source>
        <dbReference type="ARBA" id="ARBA00011063"/>
    </source>
</evidence>
<protein>
    <submittedName>
        <fullName evidence="6">Low molecular weight protein arginine phosphatase</fullName>
    </submittedName>
</protein>
<organism evidence="6 7">
    <name type="scientific">Eiseniibacteriota bacterium</name>
    <dbReference type="NCBI Taxonomy" id="2212470"/>
    <lineage>
        <taxon>Bacteria</taxon>
        <taxon>Candidatus Eiseniibacteriota</taxon>
    </lineage>
</organism>
<dbReference type="AlphaFoldDB" id="A0A956SG12"/>
<dbReference type="PANTHER" id="PTHR11717">
    <property type="entry name" value="LOW MOLECULAR WEIGHT PROTEIN TYROSINE PHOSPHATASE"/>
    <property type="match status" value="1"/>
</dbReference>
<dbReference type="SUPFAM" id="SSF52788">
    <property type="entry name" value="Phosphotyrosine protein phosphatases I"/>
    <property type="match status" value="1"/>
</dbReference>
<reference evidence="6" key="2">
    <citation type="journal article" date="2021" name="Microbiome">
        <title>Successional dynamics and alternative stable states in a saline activated sludge microbial community over 9 years.</title>
        <authorList>
            <person name="Wang Y."/>
            <person name="Ye J."/>
            <person name="Ju F."/>
            <person name="Liu L."/>
            <person name="Boyd J.A."/>
            <person name="Deng Y."/>
            <person name="Parks D.H."/>
            <person name="Jiang X."/>
            <person name="Yin X."/>
            <person name="Woodcroft B.J."/>
            <person name="Tyson G.W."/>
            <person name="Hugenholtz P."/>
            <person name="Polz M.F."/>
            <person name="Zhang T."/>
        </authorList>
    </citation>
    <scope>NUCLEOTIDE SEQUENCE</scope>
    <source>
        <strain evidence="6">HKST-UBA02</strain>
    </source>
</reference>
<dbReference type="InterPro" id="IPR036196">
    <property type="entry name" value="Ptyr_pPase_sf"/>
</dbReference>
<evidence type="ECO:0000256" key="2">
    <source>
        <dbReference type="ARBA" id="ARBA00022801"/>
    </source>
</evidence>
<feature type="active site" description="Nucleophile" evidence="4">
    <location>
        <position position="8"/>
    </location>
</feature>
<dbReference type="Proteomes" id="UP000739538">
    <property type="component" value="Unassembled WGS sequence"/>
</dbReference>
<proteinExistence type="inferred from homology"/>
<evidence type="ECO:0000259" key="5">
    <source>
        <dbReference type="SMART" id="SM00226"/>
    </source>
</evidence>
<sequence length="162" mass="17538">MYRILVVCTGNICRSPMGEGLLKDRIAKAGLSDKVRVRSAGTWADFGYAASENGVTVAAEDDIDIAEHRSHPITAQLIEGSHLVLVMTPEHRAEILANYPEAESRVHILTTFADEVNGDPHGVADPIGGNLAAYRKTYMELTGLIDAAMPKILQLIEEETAP</sequence>
<accession>A0A956SG12</accession>
<dbReference type="Pfam" id="PF01451">
    <property type="entry name" value="LMWPc"/>
    <property type="match status" value="1"/>
</dbReference>
<dbReference type="InterPro" id="IPR017867">
    <property type="entry name" value="Tyr_phospatase_low_mol_wt"/>
</dbReference>
<dbReference type="Gene3D" id="3.40.50.2300">
    <property type="match status" value="1"/>
</dbReference>
<keyword evidence="3" id="KW-0904">Protein phosphatase</keyword>